<dbReference type="Pfam" id="PF00595">
    <property type="entry name" value="PDZ"/>
    <property type="match status" value="1"/>
</dbReference>
<dbReference type="CDD" id="cd06767">
    <property type="entry name" value="PDZ3_DLG5-like"/>
    <property type="match status" value="1"/>
</dbReference>
<dbReference type="InterPro" id="IPR053004">
    <property type="entry name" value="MAGUK_Signaling_Regulators"/>
</dbReference>
<dbReference type="HOGENOM" id="CLU_015829_0_0_1"/>
<reference evidence="4" key="4">
    <citation type="submission" date="2025-09" db="UniProtKB">
        <authorList>
            <consortium name="Ensembl"/>
        </authorList>
    </citation>
    <scope>IDENTIFICATION</scope>
</reference>
<dbReference type="PANTHER" id="PTHR46360">
    <property type="entry name" value="DISKS LARGE HOMOLOG 5"/>
    <property type="match status" value="1"/>
</dbReference>
<evidence type="ECO:0008006" key="6">
    <source>
        <dbReference type="Google" id="ProtNLM"/>
    </source>
</evidence>
<keyword evidence="5" id="KW-1185">Reference proteome</keyword>
<dbReference type="PROSITE" id="PS50052">
    <property type="entry name" value="GUANYLATE_KINASE_2"/>
    <property type="match status" value="1"/>
</dbReference>
<dbReference type="SUPFAM" id="SSF52540">
    <property type="entry name" value="P-loop containing nucleoside triphosphate hydrolases"/>
    <property type="match status" value="1"/>
</dbReference>
<dbReference type="InterPro" id="IPR035537">
    <property type="entry name" value="DLG5_SH3"/>
</dbReference>
<dbReference type="AlphaFoldDB" id="F6RYH5"/>
<dbReference type="InterPro" id="IPR001478">
    <property type="entry name" value="PDZ"/>
</dbReference>
<feature type="compositionally biased region" description="Low complexity" evidence="1">
    <location>
        <begin position="139"/>
        <end position="151"/>
    </location>
</feature>
<dbReference type="Gene3D" id="2.30.42.10">
    <property type="match status" value="2"/>
</dbReference>
<organism evidence="4 5">
    <name type="scientific">Ciona intestinalis</name>
    <name type="common">Transparent sea squirt</name>
    <name type="synonym">Ascidia intestinalis</name>
    <dbReference type="NCBI Taxonomy" id="7719"/>
    <lineage>
        <taxon>Eukaryota</taxon>
        <taxon>Metazoa</taxon>
        <taxon>Chordata</taxon>
        <taxon>Tunicata</taxon>
        <taxon>Ascidiacea</taxon>
        <taxon>Phlebobranchia</taxon>
        <taxon>Cionidae</taxon>
        <taxon>Ciona</taxon>
    </lineage>
</organism>
<reference evidence="5" key="1">
    <citation type="journal article" date="2002" name="Science">
        <title>The draft genome of Ciona intestinalis: insights into chordate and vertebrate origins.</title>
        <authorList>
            <person name="Dehal P."/>
            <person name="Satou Y."/>
            <person name="Campbell R.K."/>
            <person name="Chapman J."/>
            <person name="Degnan B."/>
            <person name="De Tomaso A."/>
            <person name="Davidson B."/>
            <person name="Di Gregorio A."/>
            <person name="Gelpke M."/>
            <person name="Goodstein D.M."/>
            <person name="Harafuji N."/>
            <person name="Hastings K.E."/>
            <person name="Ho I."/>
            <person name="Hotta K."/>
            <person name="Huang W."/>
            <person name="Kawashima T."/>
            <person name="Lemaire P."/>
            <person name="Martinez D."/>
            <person name="Meinertzhagen I.A."/>
            <person name="Necula S."/>
            <person name="Nonaka M."/>
            <person name="Putnam N."/>
            <person name="Rash S."/>
            <person name="Saiga H."/>
            <person name="Satake M."/>
            <person name="Terry A."/>
            <person name="Yamada L."/>
            <person name="Wang H.G."/>
            <person name="Awazu S."/>
            <person name="Azumi K."/>
            <person name="Boore J."/>
            <person name="Branno M."/>
            <person name="Chin-Bow S."/>
            <person name="DeSantis R."/>
            <person name="Doyle S."/>
            <person name="Francino P."/>
            <person name="Keys D.N."/>
            <person name="Haga S."/>
            <person name="Hayashi H."/>
            <person name="Hino K."/>
            <person name="Imai K.S."/>
            <person name="Inaba K."/>
            <person name="Kano S."/>
            <person name="Kobayashi K."/>
            <person name="Kobayashi M."/>
            <person name="Lee B.I."/>
            <person name="Makabe K.W."/>
            <person name="Manohar C."/>
            <person name="Matassi G."/>
            <person name="Medina M."/>
            <person name="Mochizuki Y."/>
            <person name="Mount S."/>
            <person name="Morishita T."/>
            <person name="Miura S."/>
            <person name="Nakayama A."/>
            <person name="Nishizaka S."/>
            <person name="Nomoto H."/>
            <person name="Ohta F."/>
            <person name="Oishi K."/>
            <person name="Rigoutsos I."/>
            <person name="Sano M."/>
            <person name="Sasaki A."/>
            <person name="Sasakura Y."/>
            <person name="Shoguchi E."/>
            <person name="Shin-i T."/>
            <person name="Spagnuolo A."/>
            <person name="Stainier D."/>
            <person name="Suzuki M.M."/>
            <person name="Tassy O."/>
            <person name="Takatori N."/>
            <person name="Tokuoka M."/>
            <person name="Yagi K."/>
            <person name="Yoshizaki F."/>
            <person name="Wada S."/>
            <person name="Zhang C."/>
            <person name="Hyatt P.D."/>
            <person name="Larimer F."/>
            <person name="Detter C."/>
            <person name="Doggett N."/>
            <person name="Glavina T."/>
            <person name="Hawkins T."/>
            <person name="Richardson P."/>
            <person name="Lucas S."/>
            <person name="Kohara Y."/>
            <person name="Levine M."/>
            <person name="Satoh N."/>
            <person name="Rokhsar D.S."/>
        </authorList>
    </citation>
    <scope>NUCLEOTIDE SEQUENCE [LARGE SCALE GENOMIC DNA]</scope>
</reference>
<dbReference type="InParanoid" id="F6RYH5"/>
<sequence length="814" mass="89977">MGERVLTPWQGNAMNSNNNNTVYPLHAKQQRPPESKTTEPPSSSILSVQPSMTKNDSYLLDQSNSNISNDLILVPSPAERTRVRYNRQQSVPEASHLKTNGTNLSASLTPSISPPSHPGASPRPRSSYSLPRPDPTSYRTALSVSSYTSSDTSRKTRTMDCKRIRIPSEASVGIKLSGSEKGSINLSSDRSTPVLFTHPFTLDSTIVIGASPPTNTDPSVSSLSVASSLSARSRKPPVPNDPRYVSMIKGTDPIGISIVSGGENGGIFVSRLTEHSLAAKAGLEYGDQLLEYNGINLRSAKEDQARAIMSQTQPGDMITFLAHYNLEKYKNSIESNLSDTLGISQPKHDIIISTNEERDERTITPDATPRASPHVEQTLQSQTLSEPRFVFMNGGCTHVKLIGGNSLGIYVAAIQSNEDTLTPNTTDLRIGDKILEYNSLRFTNITLEGASIQLAQPVTSSSLRVVYEPNNFERIFKSQLTSEPQGDHFYVRALFDHMVEREGLLRFTRNSILLVDNTYPDYSVGQWLAWLVDEEGQRSKRGRIPSKLVIEKDREILALDDVASYTGSSSGKRLSGSGRRSFFKRRKPHRNSSRSSGDVRLQKSLSETSIESVVESEHLGAYQVVDKHSSASRRPVIVFGPHSSLVIEKLAREHTEMFVKCSTEQMKNDGHGSTIIESYTQSSGTLVLTEDILVRTMKMFPDRHVLLELSVDAVDRLHSLKIYPIIAFVKFSSAKKIKESQDRVIGRDKLSLKQCKEIMDKSNTIERKLVSKYFGTVLVNGGQSTTVAVKVSQIVSHEHTKVLWLPATNSPLNY</sequence>
<dbReference type="PANTHER" id="PTHR46360:SF1">
    <property type="entry name" value="DISKS LARGE HOMOLOG 5"/>
    <property type="match status" value="1"/>
</dbReference>
<dbReference type="Ensembl" id="ENSCINT00000008326.3">
    <property type="protein sequence ID" value="ENSCINP00000008326.3"/>
    <property type="gene ID" value="ENSCING00000004037.3"/>
</dbReference>
<feature type="compositionally biased region" description="Polar residues" evidence="1">
    <location>
        <begin position="9"/>
        <end position="22"/>
    </location>
</feature>
<dbReference type="InterPro" id="IPR008144">
    <property type="entry name" value="Guanylate_kin-like_dom"/>
</dbReference>
<reference evidence="4" key="2">
    <citation type="journal article" date="2008" name="Genome Biol.">
        <title>Improved genome assembly and evidence-based global gene model set for the chordate Ciona intestinalis: new insight into intron and operon populations.</title>
        <authorList>
            <person name="Satou Y."/>
            <person name="Mineta K."/>
            <person name="Ogasawara M."/>
            <person name="Sasakura Y."/>
            <person name="Shoguchi E."/>
            <person name="Ueno K."/>
            <person name="Yamada L."/>
            <person name="Matsumoto J."/>
            <person name="Wasserscheid J."/>
            <person name="Dewar K."/>
            <person name="Wiley G.B."/>
            <person name="Macmil S.L."/>
            <person name="Roe B.A."/>
            <person name="Zeller R.W."/>
            <person name="Hastings K.E."/>
            <person name="Lemaire P."/>
            <person name="Lindquist E."/>
            <person name="Endo T."/>
            <person name="Hotta K."/>
            <person name="Inaba K."/>
        </authorList>
    </citation>
    <scope>NUCLEOTIDE SEQUENCE [LARGE SCALE GENOMIC DNA]</scope>
    <source>
        <strain evidence="4">wild type</strain>
    </source>
</reference>
<proteinExistence type="predicted"/>
<dbReference type="InterPro" id="IPR027417">
    <property type="entry name" value="P-loop_NTPase"/>
</dbReference>
<dbReference type="GeneTree" id="ENSGT00940000155303"/>
<dbReference type="EMBL" id="EAAA01002283">
    <property type="status" value="NOT_ANNOTATED_CDS"/>
    <property type="molecule type" value="Genomic_DNA"/>
</dbReference>
<feature type="region of interest" description="Disordered" evidence="1">
    <location>
        <begin position="1"/>
        <end position="51"/>
    </location>
</feature>
<dbReference type="STRING" id="7719.ENSCINP00000008326"/>
<dbReference type="PROSITE" id="PS50106">
    <property type="entry name" value="PDZ"/>
    <property type="match status" value="1"/>
</dbReference>
<dbReference type="SMART" id="SM00228">
    <property type="entry name" value="PDZ"/>
    <property type="match status" value="2"/>
</dbReference>
<protein>
    <recommendedName>
        <fullName evidence="6">PDZ domain-containing protein</fullName>
    </recommendedName>
</protein>
<feature type="compositionally biased region" description="Polar residues" evidence="1">
    <location>
        <begin position="87"/>
        <end position="111"/>
    </location>
</feature>
<evidence type="ECO:0000313" key="5">
    <source>
        <dbReference type="Proteomes" id="UP000008144"/>
    </source>
</evidence>
<feature type="compositionally biased region" description="Low complexity" evidence="1">
    <location>
        <begin position="122"/>
        <end position="131"/>
    </location>
</feature>
<name>F6RYH5_CIOIN</name>
<evidence type="ECO:0000313" key="4">
    <source>
        <dbReference type="Ensembl" id="ENSCINP00000008326.3"/>
    </source>
</evidence>
<feature type="region of interest" description="Disordered" evidence="1">
    <location>
        <begin position="211"/>
        <end position="242"/>
    </location>
</feature>
<evidence type="ECO:0000256" key="1">
    <source>
        <dbReference type="SAM" id="MobiDB-lite"/>
    </source>
</evidence>
<dbReference type="InterPro" id="IPR036028">
    <property type="entry name" value="SH3-like_dom_sf"/>
</dbReference>
<feature type="region of interest" description="Disordered" evidence="1">
    <location>
        <begin position="87"/>
        <end position="159"/>
    </location>
</feature>
<dbReference type="OMA" id="CKRIRIP"/>
<dbReference type="InterPro" id="IPR036034">
    <property type="entry name" value="PDZ_sf"/>
</dbReference>
<dbReference type="Gene3D" id="3.40.50.300">
    <property type="entry name" value="P-loop containing nucleotide triphosphate hydrolases"/>
    <property type="match status" value="1"/>
</dbReference>
<feature type="compositionally biased region" description="Basic residues" evidence="1">
    <location>
        <begin position="581"/>
        <end position="592"/>
    </location>
</feature>
<feature type="domain" description="PDZ" evidence="3">
    <location>
        <begin position="244"/>
        <end position="312"/>
    </location>
</feature>
<reference evidence="4" key="3">
    <citation type="submission" date="2025-08" db="UniProtKB">
        <authorList>
            <consortium name="Ensembl"/>
        </authorList>
    </citation>
    <scope>IDENTIFICATION</scope>
</reference>
<feature type="region of interest" description="Disordered" evidence="1">
    <location>
        <begin position="565"/>
        <end position="603"/>
    </location>
</feature>
<feature type="domain" description="Guanylate kinase-like" evidence="2">
    <location>
        <begin position="585"/>
        <end position="796"/>
    </location>
</feature>
<evidence type="ECO:0000259" key="2">
    <source>
        <dbReference type="PROSITE" id="PS50052"/>
    </source>
</evidence>
<feature type="compositionally biased region" description="Low complexity" evidence="1">
    <location>
        <begin position="219"/>
        <end position="231"/>
    </location>
</feature>
<accession>F6RYH5</accession>
<evidence type="ECO:0000259" key="3">
    <source>
        <dbReference type="PROSITE" id="PS50106"/>
    </source>
</evidence>
<dbReference type="SUPFAM" id="SSF50044">
    <property type="entry name" value="SH3-domain"/>
    <property type="match status" value="1"/>
</dbReference>
<dbReference type="Gene3D" id="2.30.30.40">
    <property type="entry name" value="SH3 Domains"/>
    <property type="match status" value="1"/>
</dbReference>
<dbReference type="Proteomes" id="UP000008144">
    <property type="component" value="Chromosome 6"/>
</dbReference>
<dbReference type="SUPFAM" id="SSF50156">
    <property type="entry name" value="PDZ domain-like"/>
    <property type="match status" value="2"/>
</dbReference>
<dbReference type="CDD" id="cd11860">
    <property type="entry name" value="SH3_DLG5"/>
    <property type="match status" value="1"/>
</dbReference>
<feature type="compositionally biased region" description="Low complexity" evidence="1">
    <location>
        <begin position="567"/>
        <end position="580"/>
    </location>
</feature>